<dbReference type="GO" id="GO:0009425">
    <property type="term" value="C:bacterial-type flagellum basal body"/>
    <property type="evidence" value="ECO:0007669"/>
    <property type="project" value="UniProtKB-SubCell"/>
</dbReference>
<organism evidence="7 8">
    <name type="scientific">Silvibacterium dinghuense</name>
    <dbReference type="NCBI Taxonomy" id="1560006"/>
    <lineage>
        <taxon>Bacteria</taxon>
        <taxon>Pseudomonadati</taxon>
        <taxon>Acidobacteriota</taxon>
        <taxon>Terriglobia</taxon>
        <taxon>Terriglobales</taxon>
        <taxon>Acidobacteriaceae</taxon>
        <taxon>Silvibacterium</taxon>
    </lineage>
</organism>
<comment type="subcellular location">
    <subcellularLocation>
        <location evidence="1 4">Bacterial flagellum basal body</location>
    </subcellularLocation>
</comment>
<reference evidence="7 8" key="1">
    <citation type="journal article" date="2016" name="Int. J. Syst. Evol. Microbiol.">
        <title>Acidipila dinghuensis sp. nov., an acidobacterium isolated from forest soil.</title>
        <authorList>
            <person name="Jiang Y.W."/>
            <person name="Wang J."/>
            <person name="Chen M.H."/>
            <person name="Lv Y.Y."/>
            <person name="Qiu L.H."/>
        </authorList>
    </citation>
    <scope>NUCLEOTIDE SEQUENCE [LARGE SCALE GENOMIC DNA]</scope>
    <source>
        <strain evidence="7 8">DHOF10</strain>
    </source>
</reference>
<dbReference type="PRINTS" id="PR01006">
    <property type="entry name" value="FLGHOOKFLIE"/>
</dbReference>
<dbReference type="OrthoDB" id="9812413at2"/>
<evidence type="ECO:0000256" key="3">
    <source>
        <dbReference type="ARBA" id="ARBA00023143"/>
    </source>
</evidence>
<keyword evidence="7" id="KW-0969">Cilium</keyword>
<sequence length="99" mass="10143">MMAGGAGSAMTGSVGPGTAASGADGSQMPFSNLLRSALESEQQLESDATSTVQGLMAGNGVDVHEAMIATQKANLAFEMTLAVRNKAVAAYQQLMQMQF</sequence>
<dbReference type="PANTHER" id="PTHR34653">
    <property type="match status" value="1"/>
</dbReference>
<keyword evidence="7" id="KW-0282">Flagellum</keyword>
<evidence type="ECO:0000256" key="1">
    <source>
        <dbReference type="ARBA" id="ARBA00004117"/>
    </source>
</evidence>
<dbReference type="NCBIfam" id="TIGR00205">
    <property type="entry name" value="fliE"/>
    <property type="match status" value="1"/>
</dbReference>
<dbReference type="GO" id="GO:0005198">
    <property type="term" value="F:structural molecule activity"/>
    <property type="evidence" value="ECO:0007669"/>
    <property type="project" value="UniProtKB-UniRule"/>
</dbReference>
<dbReference type="EMBL" id="SDMK01000002">
    <property type="protein sequence ID" value="RXS95785.1"/>
    <property type="molecule type" value="Genomic_DNA"/>
</dbReference>
<feature type="region of interest" description="Disordered" evidence="6">
    <location>
        <begin position="1"/>
        <end position="32"/>
    </location>
</feature>
<dbReference type="GO" id="GO:0003774">
    <property type="term" value="F:cytoskeletal motor activity"/>
    <property type="evidence" value="ECO:0007669"/>
    <property type="project" value="InterPro"/>
</dbReference>
<dbReference type="InterPro" id="IPR001624">
    <property type="entry name" value="FliE"/>
</dbReference>
<dbReference type="HAMAP" id="MF_00724">
    <property type="entry name" value="FliE"/>
    <property type="match status" value="1"/>
</dbReference>
<keyword evidence="8" id="KW-1185">Reference proteome</keyword>
<evidence type="ECO:0000256" key="5">
    <source>
        <dbReference type="NCBIfam" id="TIGR00205"/>
    </source>
</evidence>
<evidence type="ECO:0000313" key="7">
    <source>
        <dbReference type="EMBL" id="RXS95785.1"/>
    </source>
</evidence>
<evidence type="ECO:0000256" key="4">
    <source>
        <dbReference type="HAMAP-Rule" id="MF_00724"/>
    </source>
</evidence>
<keyword evidence="3 4" id="KW-0975">Bacterial flagellum</keyword>
<evidence type="ECO:0000256" key="6">
    <source>
        <dbReference type="SAM" id="MobiDB-lite"/>
    </source>
</evidence>
<dbReference type="Pfam" id="PF02049">
    <property type="entry name" value="FliE"/>
    <property type="match status" value="1"/>
</dbReference>
<comment type="caution">
    <text evidence="7">The sequence shown here is derived from an EMBL/GenBank/DDBJ whole genome shotgun (WGS) entry which is preliminary data.</text>
</comment>
<accession>A0A4Q1SFD9</accession>
<comment type="similarity">
    <text evidence="2 4">Belongs to the FliE family.</text>
</comment>
<dbReference type="PANTHER" id="PTHR34653:SF1">
    <property type="entry name" value="FLAGELLAR HOOK-BASAL BODY COMPLEX PROTEIN FLIE"/>
    <property type="match status" value="1"/>
</dbReference>
<dbReference type="Proteomes" id="UP000290253">
    <property type="component" value="Unassembled WGS sequence"/>
</dbReference>
<name>A0A4Q1SFD9_9BACT</name>
<protein>
    <recommendedName>
        <fullName evidence="4 5">Flagellar hook-basal body complex protein FliE</fullName>
    </recommendedName>
</protein>
<gene>
    <name evidence="4 7" type="primary">fliE</name>
    <name evidence="7" type="ORF">ESZ00_14050</name>
</gene>
<keyword evidence="7" id="KW-0966">Cell projection</keyword>
<dbReference type="GO" id="GO:0071973">
    <property type="term" value="P:bacterial-type flagellum-dependent cell motility"/>
    <property type="evidence" value="ECO:0007669"/>
    <property type="project" value="InterPro"/>
</dbReference>
<evidence type="ECO:0000256" key="2">
    <source>
        <dbReference type="ARBA" id="ARBA00009272"/>
    </source>
</evidence>
<evidence type="ECO:0000313" key="8">
    <source>
        <dbReference type="Proteomes" id="UP000290253"/>
    </source>
</evidence>
<proteinExistence type="inferred from homology"/>
<dbReference type="AlphaFoldDB" id="A0A4Q1SFD9"/>